<dbReference type="RefSeq" id="YP_009800904.1">
    <property type="nucleotide sequence ID" value="NC_047960.1"/>
</dbReference>
<dbReference type="EMBL" id="MH051918">
    <property type="protein sequence ID" value="AWD92268.1"/>
    <property type="molecule type" value="Genomic_DNA"/>
</dbReference>
<accession>A0A2S1GSA1</accession>
<evidence type="ECO:0000313" key="2">
    <source>
        <dbReference type="Proteomes" id="UP000247217"/>
    </source>
</evidence>
<dbReference type="GeneID" id="54991409"/>
<reference evidence="1" key="1">
    <citation type="submission" date="2018-03" db="EMBL/GenBank/DDBJ databases">
        <title>Complete genome sequence analysis of Enterobacteria phage IME347.</title>
        <authorList>
            <person name="Li P."/>
            <person name="Wang J."/>
            <person name="Tong Y."/>
        </authorList>
    </citation>
    <scope>NUCLEOTIDE SEQUENCE [LARGE SCALE GENOMIC DNA]</scope>
</reference>
<name>A0A2S1GSA1_9CAUD</name>
<sequence length="81" mass="9274">MTRELPGLNGNFDGYPIVEFEGEKYREIPFSDWLPSDFETVPCSRGGGLIPMWYSPARNLMVFDNGCGMKPSDLKVWLRKL</sequence>
<dbReference type="KEGG" id="vg:54991409"/>
<protein>
    <submittedName>
        <fullName evidence="1">Uncharacterized protein</fullName>
    </submittedName>
</protein>
<proteinExistence type="predicted"/>
<evidence type="ECO:0000313" key="1">
    <source>
        <dbReference type="EMBL" id="AWD92268.1"/>
    </source>
</evidence>
<organism evidence="1">
    <name type="scientific">Escherichia phage vB_EcoS_IME347</name>
    <dbReference type="NCBI Taxonomy" id="2496546"/>
    <lineage>
        <taxon>Viruses</taxon>
        <taxon>Duplodnaviria</taxon>
        <taxon>Heunggongvirae</taxon>
        <taxon>Uroviricota</taxon>
        <taxon>Caudoviricetes</taxon>
        <taxon>Drexlerviridae</taxon>
        <taxon>Tunavirinae</taxon>
        <taxon>Badaguanvirus</taxon>
        <taxon>Badaguanvirus IME347</taxon>
    </lineage>
</organism>
<dbReference type="Proteomes" id="UP000247217">
    <property type="component" value="Segment"/>
</dbReference>
<keyword evidence="2" id="KW-1185">Reference proteome</keyword>